<feature type="compositionally biased region" description="Acidic residues" evidence="8">
    <location>
        <begin position="339"/>
        <end position="365"/>
    </location>
</feature>
<evidence type="ECO:0000313" key="14">
    <source>
        <dbReference type="Proteomes" id="UP000568158"/>
    </source>
</evidence>
<feature type="compositionally biased region" description="Basic and acidic residues" evidence="8">
    <location>
        <begin position="326"/>
        <end position="338"/>
    </location>
</feature>
<feature type="compositionally biased region" description="Polar residues" evidence="8">
    <location>
        <begin position="226"/>
        <end position="235"/>
    </location>
</feature>
<dbReference type="InterPro" id="IPR041901">
    <property type="entry name" value="RNAP_I_Rpa43_N"/>
</dbReference>
<dbReference type="Pfam" id="PF03876">
    <property type="entry name" value="SHS2_Rpb7-N"/>
    <property type="match status" value="1"/>
</dbReference>
<comment type="subcellular location">
    <subcellularLocation>
        <location evidence="1">Nucleus</location>
        <location evidence="1">Nucleolus</location>
    </subcellularLocation>
</comment>
<evidence type="ECO:0000313" key="12">
    <source>
        <dbReference type="EMBL" id="VUG18882.1"/>
    </source>
</evidence>
<keyword evidence="6 7" id="KW-0539">Nucleus</keyword>
<keyword evidence="13" id="KW-1185">Reference proteome</keyword>
<dbReference type="Gene3D" id="3.30.1490.120">
    <property type="entry name" value="RNA polymerase Rpb7-like, N-terminal domain"/>
    <property type="match status" value="1"/>
</dbReference>
<organism evidence="12 13">
    <name type="scientific">Dekkera bruxellensis</name>
    <name type="common">Brettanomyces custersii</name>
    <dbReference type="NCBI Taxonomy" id="5007"/>
    <lineage>
        <taxon>Eukaryota</taxon>
        <taxon>Fungi</taxon>
        <taxon>Dikarya</taxon>
        <taxon>Ascomycota</taxon>
        <taxon>Saccharomycotina</taxon>
        <taxon>Pichiomycetes</taxon>
        <taxon>Pichiales</taxon>
        <taxon>Pichiaceae</taxon>
        <taxon>Brettanomyces</taxon>
    </lineage>
</organism>
<dbReference type="Gene3D" id="2.40.50.1060">
    <property type="match status" value="1"/>
</dbReference>
<dbReference type="FunFam" id="3.30.1490.120:FF:000004">
    <property type="entry name" value="RNA polymerase I subunit Rpa43"/>
    <property type="match status" value="1"/>
</dbReference>
<dbReference type="GO" id="GO:0006362">
    <property type="term" value="P:transcription elongation by RNA polymerase I"/>
    <property type="evidence" value="ECO:0007669"/>
    <property type="project" value="UniProtKB-ARBA"/>
</dbReference>
<feature type="domain" description="RPA43 OB" evidence="10">
    <location>
        <begin position="155"/>
        <end position="289"/>
    </location>
</feature>
<evidence type="ECO:0000259" key="9">
    <source>
        <dbReference type="Pfam" id="PF03876"/>
    </source>
</evidence>
<dbReference type="EMBL" id="CABFWN010000004">
    <property type="protein sequence ID" value="VUG18882.1"/>
    <property type="molecule type" value="Genomic_DNA"/>
</dbReference>
<evidence type="ECO:0000256" key="8">
    <source>
        <dbReference type="SAM" id="MobiDB-lite"/>
    </source>
</evidence>
<comment type="function">
    <text evidence="7">DNA-dependent RNA polymerase which catalyzes the transcription of DNA into RNA using the four ribonucleoside triphosphates as substrates.</text>
</comment>
<dbReference type="Pfam" id="PF17875">
    <property type="entry name" value="RPA43_OB"/>
    <property type="match status" value="1"/>
</dbReference>
<dbReference type="InterPro" id="IPR036898">
    <property type="entry name" value="RNA_pol_Rpb7-like_N_sf"/>
</dbReference>
<accession>A0A7D9H0W2</accession>
<evidence type="ECO:0000256" key="2">
    <source>
        <dbReference type="ARBA" id="ARBA00005930"/>
    </source>
</evidence>
<evidence type="ECO:0000259" key="10">
    <source>
        <dbReference type="Pfam" id="PF17875"/>
    </source>
</evidence>
<dbReference type="InterPro" id="IPR045113">
    <property type="entry name" value="Rpb7-like"/>
</dbReference>
<dbReference type="PANTHER" id="PTHR12709:SF5">
    <property type="entry name" value="DNA-DIRECTED RNA POLYMERASE I SUBUNIT RPA43"/>
    <property type="match status" value="1"/>
</dbReference>
<feature type="domain" description="RNA polymerase Rpb7-like N-terminal" evidence="9">
    <location>
        <begin position="71"/>
        <end position="127"/>
    </location>
</feature>
<comment type="similarity">
    <text evidence="2">Belongs to the eukaryotic RPA43 RNA polymerase subunit family.</text>
</comment>
<keyword evidence="4" id="KW-0597">Phosphoprotein</keyword>
<keyword evidence="3 7" id="KW-0240">DNA-directed RNA polymerase</keyword>
<feature type="compositionally biased region" description="Low complexity" evidence="8">
    <location>
        <begin position="374"/>
        <end position="387"/>
    </location>
</feature>
<evidence type="ECO:0000256" key="5">
    <source>
        <dbReference type="ARBA" id="ARBA00023163"/>
    </source>
</evidence>
<dbReference type="InterPro" id="IPR041178">
    <property type="entry name" value="RPA43_OB"/>
</dbReference>
<dbReference type="Proteomes" id="UP000478008">
    <property type="component" value="Unassembled WGS sequence"/>
</dbReference>
<dbReference type="Proteomes" id="UP000568158">
    <property type="component" value="Unassembled WGS sequence"/>
</dbReference>
<keyword evidence="5 7" id="KW-0804">Transcription</keyword>
<evidence type="ECO:0000256" key="6">
    <source>
        <dbReference type="ARBA" id="ARBA00023242"/>
    </source>
</evidence>
<dbReference type="InterPro" id="IPR005576">
    <property type="entry name" value="Rpb7-like_N"/>
</dbReference>
<name>A0A7D9H0W2_DEKBR</name>
<dbReference type="EMBL" id="JABCYN010000021">
    <property type="protein sequence ID" value="KAF6013536.1"/>
    <property type="molecule type" value="Genomic_DNA"/>
</dbReference>
<reference evidence="11 14" key="2">
    <citation type="journal article" date="2020" name="Appl. Microbiol. Biotechnol.">
        <title>Targeted gene deletion in Brettanomyces bruxellensis with an expression-free CRISPR-Cas9 system.</title>
        <authorList>
            <person name="Varela C."/>
            <person name="Bartel C."/>
            <person name="Onetto C."/>
            <person name="Borneman A."/>
        </authorList>
    </citation>
    <scope>NUCLEOTIDE SEQUENCE [LARGE SCALE GENOMIC DNA]</scope>
    <source>
        <strain evidence="11 14">AWRI1613</strain>
    </source>
</reference>
<evidence type="ECO:0000313" key="11">
    <source>
        <dbReference type="EMBL" id="KAF6013536.1"/>
    </source>
</evidence>
<feature type="region of interest" description="Disordered" evidence="8">
    <location>
        <begin position="218"/>
        <end position="250"/>
    </location>
</feature>
<dbReference type="PANTHER" id="PTHR12709">
    <property type="entry name" value="DNA-DIRECTED RNA POLYMERASE II, III"/>
    <property type="match status" value="1"/>
</dbReference>
<evidence type="ECO:0000256" key="4">
    <source>
        <dbReference type="ARBA" id="ARBA00022553"/>
    </source>
</evidence>
<evidence type="ECO:0000313" key="13">
    <source>
        <dbReference type="Proteomes" id="UP000478008"/>
    </source>
</evidence>
<dbReference type="GO" id="GO:0006361">
    <property type="term" value="P:transcription initiation at RNA polymerase I promoter"/>
    <property type="evidence" value="ECO:0007669"/>
    <property type="project" value="UniProtKB-ARBA"/>
</dbReference>
<evidence type="ECO:0000256" key="7">
    <source>
        <dbReference type="RuleBase" id="RU369086"/>
    </source>
</evidence>
<gene>
    <name evidence="12" type="ORF">DEBR0S4_04852G</name>
    <name evidence="11" type="ORF">HII12_001673</name>
</gene>
<dbReference type="GO" id="GO:0005736">
    <property type="term" value="C:RNA polymerase I complex"/>
    <property type="evidence" value="ECO:0007669"/>
    <property type="project" value="TreeGrafter"/>
</dbReference>
<evidence type="ECO:0000256" key="1">
    <source>
        <dbReference type="ARBA" id="ARBA00004604"/>
    </source>
</evidence>
<sequence>MSTTVQKREISEVIDETEVTITSKRTKLRETSEKQNDVILRDIQLIQDKRQANKVGSDGLSQCFHRVRAAMYVSIAPCFVNDPLSAIRQQHLDPMLMSYCPALRGVVISYFRLKIMDQSQMEDELSGGMIALGRVGNDTPFSFLWCTVDFLLWSPKIGDVVEGWCYMQSQSHIGLLIHDAFNATIKKFNIPAEWQFVPNEEDEYHEADAVEDGDLAESKNVGDATTEGTDTTQKIVSDPSGKQDRHGGRFGHSLGHWIDENGIPIQGKLQFRIRAMHLAGRAISIEGTLVSPQDERDTQPVTLKDSKSTLGKKHMRFDDEPAAASKDTDLNKAEKSDAEESSSDESSVEDNSSSDEDDDDKDEKDDDKRDKQSSESPNSSASSASSDESSDSSSEDSSD</sequence>
<evidence type="ECO:0000256" key="3">
    <source>
        <dbReference type="ARBA" id="ARBA00022478"/>
    </source>
</evidence>
<protein>
    <recommendedName>
        <fullName evidence="7">DNA-directed RNA polymerase subunit</fullName>
    </recommendedName>
</protein>
<feature type="compositionally biased region" description="Acidic residues" evidence="8">
    <location>
        <begin position="388"/>
        <end position="399"/>
    </location>
</feature>
<feature type="region of interest" description="Disordered" evidence="8">
    <location>
        <begin position="291"/>
        <end position="399"/>
    </location>
</feature>
<dbReference type="CDD" id="cd04328">
    <property type="entry name" value="RNAP_I_Rpa43_N"/>
    <property type="match status" value="1"/>
</dbReference>
<reference evidence="12 13" key="1">
    <citation type="submission" date="2019-07" db="EMBL/GenBank/DDBJ databases">
        <authorList>
            <person name="Friedrich A."/>
            <person name="Schacherer J."/>
        </authorList>
    </citation>
    <scope>NUCLEOTIDE SEQUENCE [LARGE SCALE GENOMIC DNA]</scope>
</reference>
<proteinExistence type="inferred from homology"/>
<dbReference type="AlphaFoldDB" id="A0A7D9H0W2"/>